<protein>
    <submittedName>
        <fullName evidence="1">Uncharacterized protein</fullName>
    </submittedName>
</protein>
<evidence type="ECO:0000313" key="2">
    <source>
        <dbReference type="Proteomes" id="UP000356253"/>
    </source>
</evidence>
<organism evidence="1 2">
    <name type="scientific">Mesonia oceanica</name>
    <dbReference type="NCBI Taxonomy" id="2687242"/>
    <lineage>
        <taxon>Bacteria</taxon>
        <taxon>Pseudomonadati</taxon>
        <taxon>Bacteroidota</taxon>
        <taxon>Flavobacteriia</taxon>
        <taxon>Flavobacteriales</taxon>
        <taxon>Flavobacteriaceae</taxon>
        <taxon>Mesonia</taxon>
    </lineage>
</organism>
<evidence type="ECO:0000313" key="1">
    <source>
        <dbReference type="EMBL" id="VVU99424.1"/>
    </source>
</evidence>
<keyword evidence="2" id="KW-1185">Reference proteome</keyword>
<comment type="caution">
    <text evidence="1">The sequence shown here is derived from an EMBL/GenBank/DDBJ whole genome shotgun (WGS) entry which is preliminary data.</text>
</comment>
<dbReference type="Proteomes" id="UP000356253">
    <property type="component" value="Unassembled WGS sequence"/>
</dbReference>
<gene>
    <name evidence="1" type="ORF">FVB9532_00678</name>
</gene>
<reference evidence="1" key="1">
    <citation type="submission" date="2019-09" db="EMBL/GenBank/DDBJ databases">
        <authorList>
            <person name="Rodrigo-Torres L."/>
            <person name="Arahal R. D."/>
            <person name="Lucena T."/>
        </authorList>
    </citation>
    <scope>NUCLEOTIDE SEQUENCE</scope>
    <source>
        <strain evidence="1">ISS653</strain>
    </source>
</reference>
<name>A0AC61Y5G6_9FLAO</name>
<accession>A0AC61Y5G6</accession>
<proteinExistence type="predicted"/>
<sequence>MKTLFTKSQVENLLPQKEPFAMVETLLEKENELFSTLMISADNLLVEQGCFSEAGLLEFMAQSIAVFSAYHSTEQEKEAQMGFIGAIKKAEILSLPKVGTQIFGKVDKQFEAIGIQLAKVEVFNSSQERLAWAEIKTVLSSSK</sequence>
<dbReference type="EMBL" id="CABVMM010000002">
    <property type="protein sequence ID" value="VVU99424.1"/>
    <property type="molecule type" value="Genomic_DNA"/>
</dbReference>